<organism evidence="1">
    <name type="scientific">uncultured prokaryote</name>
    <dbReference type="NCBI Taxonomy" id="198431"/>
    <lineage>
        <taxon>unclassified sequences</taxon>
        <taxon>environmental samples</taxon>
    </lineage>
</organism>
<sequence>MKVGEFQIGRYHAIIRKSYADGSVDYETSFSDHADLMESVYCLRLCIGKMVGLATDTPKVLTGVQVIRGKENIVRELEGKQP</sequence>
<accession>A0A0H5Q4M7</accession>
<dbReference type="EMBL" id="LN853910">
    <property type="protein sequence ID" value="CRY97006.1"/>
    <property type="molecule type" value="Genomic_DNA"/>
</dbReference>
<reference evidence="1" key="2">
    <citation type="submission" date="2015-07" db="EMBL/GenBank/DDBJ databases">
        <title>Plasmids, circular viruses and viroids from rat gut.</title>
        <authorList>
            <person name="Jorgensen T.J."/>
            <person name="Hansen M.A."/>
            <person name="Xu Z."/>
            <person name="Tabak M.A."/>
            <person name="Sorensen S.J."/>
            <person name="Hansen L.H."/>
        </authorList>
    </citation>
    <scope>NUCLEOTIDE SEQUENCE</scope>
    <source>
        <plasmid evidence="1">pRGFK1348</plasmid>
    </source>
</reference>
<dbReference type="AlphaFoldDB" id="A0A0H5Q4M7"/>
<keyword evidence="1" id="KW-0614">Plasmid</keyword>
<name>A0A0H5Q4M7_9ZZZZ</name>
<geneLocation type="plasmid" evidence="1">
    <name>pRGFK1348</name>
</geneLocation>
<proteinExistence type="predicted"/>
<evidence type="ECO:0000313" key="1">
    <source>
        <dbReference type="EMBL" id="CRY97006.1"/>
    </source>
</evidence>
<protein>
    <submittedName>
        <fullName evidence="1">Uncharacterized protein</fullName>
    </submittedName>
</protein>
<reference evidence="1" key="1">
    <citation type="submission" date="2015-06" db="EMBL/GenBank/DDBJ databases">
        <authorList>
            <person name="Joergensen T."/>
        </authorList>
    </citation>
    <scope>NUCLEOTIDE SEQUENCE</scope>
    <source>
        <plasmid evidence="1">pRGFK1348</plasmid>
    </source>
</reference>